<evidence type="ECO:0000313" key="10">
    <source>
        <dbReference type="EMBL" id="EOY02151.1"/>
    </source>
</evidence>
<evidence type="ECO:0000256" key="3">
    <source>
        <dbReference type="ARBA" id="ARBA00023015"/>
    </source>
</evidence>
<feature type="compositionally biased region" description="Polar residues" evidence="7">
    <location>
        <begin position="1"/>
        <end position="36"/>
    </location>
</feature>
<accession>A0A061EB69</accession>
<dbReference type="InterPro" id="IPR005333">
    <property type="entry name" value="Transcription_factor_TCP"/>
</dbReference>
<dbReference type="OMA" id="FNHIVAR"/>
<keyword evidence="2" id="KW-0217">Developmental protein</keyword>
<keyword evidence="6" id="KW-0539">Nucleus</keyword>
<feature type="compositionally biased region" description="Basic and acidic residues" evidence="7">
    <location>
        <begin position="248"/>
        <end position="279"/>
    </location>
</feature>
<organism evidence="10 11">
    <name type="scientific">Theobroma cacao</name>
    <name type="common">Cacao</name>
    <name type="synonym">Cocoa</name>
    <dbReference type="NCBI Taxonomy" id="3641"/>
    <lineage>
        <taxon>Eukaryota</taxon>
        <taxon>Viridiplantae</taxon>
        <taxon>Streptophyta</taxon>
        <taxon>Embryophyta</taxon>
        <taxon>Tracheophyta</taxon>
        <taxon>Spermatophyta</taxon>
        <taxon>Magnoliopsida</taxon>
        <taxon>eudicotyledons</taxon>
        <taxon>Gunneridae</taxon>
        <taxon>Pentapetalae</taxon>
        <taxon>rosids</taxon>
        <taxon>malvids</taxon>
        <taxon>Malvales</taxon>
        <taxon>Malvaceae</taxon>
        <taxon>Byttnerioideae</taxon>
        <taxon>Theobroma</taxon>
    </lineage>
</organism>
<feature type="region of interest" description="Disordered" evidence="7">
    <location>
        <begin position="1"/>
        <end position="40"/>
    </location>
</feature>
<dbReference type="Gramene" id="EOY02151">
    <property type="protein sequence ID" value="EOY02151"/>
    <property type="gene ID" value="TCM_011874"/>
</dbReference>
<comment type="subcellular location">
    <subcellularLocation>
        <location evidence="1">Nucleus</location>
    </subcellularLocation>
</comment>
<evidence type="ECO:0000256" key="4">
    <source>
        <dbReference type="ARBA" id="ARBA00023125"/>
    </source>
</evidence>
<dbReference type="InterPro" id="IPR017887">
    <property type="entry name" value="TF_TCP_subgr"/>
</dbReference>
<dbReference type="PROSITE" id="PS51370">
    <property type="entry name" value="R"/>
    <property type="match status" value="1"/>
</dbReference>
<proteinExistence type="predicted"/>
<dbReference type="AlphaFoldDB" id="A0A061EB69"/>
<evidence type="ECO:0000259" key="9">
    <source>
        <dbReference type="PROSITE" id="PS51370"/>
    </source>
</evidence>
<sequence>MFPSNNNYNPFPLTTHTMPGSSFTGDRNSAGSSQEDPNPPFWHLPAPFIDDDDDGLLMSHLLSQAQQQIVGSSSNVAPPDSEINAASPMKETKKVTTKRKRSAGNGAKQGIPRKRTGKKDRHSKIYTAHGPRDRRMRLSLQIARKFFDLQDMLGFDKASKTIEWLFSKSKAAIKELTDNFPGVKHSCSGGGKSVSSTSESEVVSAAKEYEDNMGDLQGVIARGESMRSTARATKERKSRKASFNPVARESRDKARARARERTREKMKMRGLEKSQKCSDESNPNELERLQSSSPLEAGENLGPSTQTNSTLKVVAEEVEQRHQSTVHLLEHEIDSVSVIEKFLGLTRAPRSSSMFNYSHNFADSSEENSEENCPIFSGNWGMNSDRIRYGYYALTNIKDSTGNAQEQNPSIIFMTDPNANTQEENPSSNLVVNSYAKTVSHNPDLMTPSNAHEGSPTSILVPSSDIGLHSHYQENPIVASKYHNFY</sequence>
<keyword evidence="3" id="KW-0805">Transcription regulation</keyword>
<feature type="domain" description="R" evidence="9">
    <location>
        <begin position="248"/>
        <end position="265"/>
    </location>
</feature>
<dbReference type="Pfam" id="PF03634">
    <property type="entry name" value="TCP"/>
    <property type="match status" value="1"/>
</dbReference>
<dbReference type="GO" id="GO:2000032">
    <property type="term" value="P:regulation of secondary shoot formation"/>
    <property type="evidence" value="ECO:0000318"/>
    <property type="project" value="GO_Central"/>
</dbReference>
<dbReference type="EMBL" id="CM001880">
    <property type="protein sequence ID" value="EOY02151.1"/>
    <property type="molecule type" value="Genomic_DNA"/>
</dbReference>
<dbReference type="InterPro" id="IPR017888">
    <property type="entry name" value="CYC/TB1_R_domain"/>
</dbReference>
<feature type="region of interest" description="Disordered" evidence="7">
    <location>
        <begin position="219"/>
        <end position="306"/>
    </location>
</feature>
<feature type="region of interest" description="Disordered" evidence="7">
    <location>
        <begin position="72"/>
        <end position="122"/>
    </location>
</feature>
<keyword evidence="4" id="KW-0238">DNA-binding</keyword>
<dbReference type="STRING" id="3641.A0A061EB69"/>
<evidence type="ECO:0000259" key="8">
    <source>
        <dbReference type="PROSITE" id="PS51369"/>
    </source>
</evidence>
<feature type="compositionally biased region" description="Polar residues" evidence="7">
    <location>
        <begin position="280"/>
        <end position="294"/>
    </location>
</feature>
<evidence type="ECO:0000313" key="11">
    <source>
        <dbReference type="Proteomes" id="UP000026915"/>
    </source>
</evidence>
<reference evidence="10 11" key="1">
    <citation type="journal article" date="2013" name="Genome Biol.">
        <title>The genome sequence of the most widely cultivated cacao type and its use to identify candidate genes regulating pod color.</title>
        <authorList>
            <person name="Motamayor J.C."/>
            <person name="Mockaitis K."/>
            <person name="Schmutz J."/>
            <person name="Haiminen N."/>
            <person name="Iii D.L."/>
            <person name="Cornejo O."/>
            <person name="Findley S.D."/>
            <person name="Zheng P."/>
            <person name="Utro F."/>
            <person name="Royaert S."/>
            <person name="Saski C."/>
            <person name="Jenkins J."/>
            <person name="Podicheti R."/>
            <person name="Zhao M."/>
            <person name="Scheffler B.E."/>
            <person name="Stack J.C."/>
            <person name="Feltus F.A."/>
            <person name="Mustiga G.M."/>
            <person name="Amores F."/>
            <person name="Phillips W."/>
            <person name="Marelli J.P."/>
            <person name="May G.D."/>
            <person name="Shapiro H."/>
            <person name="Ma J."/>
            <person name="Bustamante C.D."/>
            <person name="Schnell R.J."/>
            <person name="Main D."/>
            <person name="Gilbert D."/>
            <person name="Parida L."/>
            <person name="Kuhn D.N."/>
        </authorList>
    </citation>
    <scope>NUCLEOTIDE SEQUENCE [LARGE SCALE GENOMIC DNA]</scope>
    <source>
        <strain evidence="11">cv. Matina 1-6</strain>
    </source>
</reference>
<dbReference type="PANTHER" id="PTHR31072:SF87">
    <property type="entry name" value="TRANSCRIPTION FACTOR TCP12"/>
    <property type="match status" value="1"/>
</dbReference>
<dbReference type="HOGENOM" id="CLU_043728_1_0_1"/>
<feature type="compositionally biased region" description="Basic residues" evidence="7">
    <location>
        <begin position="111"/>
        <end position="122"/>
    </location>
</feature>
<dbReference type="Proteomes" id="UP000026915">
    <property type="component" value="Chromosome 2"/>
</dbReference>
<evidence type="ECO:0000256" key="1">
    <source>
        <dbReference type="ARBA" id="ARBA00004123"/>
    </source>
</evidence>
<evidence type="ECO:0000256" key="2">
    <source>
        <dbReference type="ARBA" id="ARBA00022473"/>
    </source>
</evidence>
<dbReference type="PROSITE" id="PS51369">
    <property type="entry name" value="TCP"/>
    <property type="match status" value="1"/>
</dbReference>
<keyword evidence="5" id="KW-0804">Transcription</keyword>
<dbReference type="PANTHER" id="PTHR31072">
    <property type="entry name" value="TRANSCRIPTION FACTOR TCP4-RELATED"/>
    <property type="match status" value="1"/>
</dbReference>
<dbReference type="eggNOG" id="ENOG502QUQ6">
    <property type="taxonomic scope" value="Eukaryota"/>
</dbReference>
<evidence type="ECO:0000256" key="5">
    <source>
        <dbReference type="ARBA" id="ARBA00023163"/>
    </source>
</evidence>
<dbReference type="GO" id="GO:0003700">
    <property type="term" value="F:DNA-binding transcription factor activity"/>
    <property type="evidence" value="ECO:0000318"/>
    <property type="project" value="GO_Central"/>
</dbReference>
<evidence type="ECO:0000256" key="6">
    <source>
        <dbReference type="ARBA" id="ARBA00023242"/>
    </source>
</evidence>
<keyword evidence="11" id="KW-1185">Reference proteome</keyword>
<gene>
    <name evidence="10" type="ORF">TCM_011874</name>
</gene>
<dbReference type="InParanoid" id="A0A061EB69"/>
<evidence type="ECO:0000256" key="7">
    <source>
        <dbReference type="SAM" id="MobiDB-lite"/>
    </source>
</evidence>
<protein>
    <submittedName>
        <fullName evidence="10">TCP domain protein 12, putative</fullName>
    </submittedName>
</protein>
<feature type="domain" description="TCP" evidence="8">
    <location>
        <begin position="118"/>
        <end position="176"/>
    </location>
</feature>
<name>A0A061EB69_THECC</name>
<dbReference type="GO" id="GO:0005634">
    <property type="term" value="C:nucleus"/>
    <property type="evidence" value="ECO:0000318"/>
    <property type="project" value="GO_Central"/>
</dbReference>
<dbReference type="GO" id="GO:0043565">
    <property type="term" value="F:sequence-specific DNA binding"/>
    <property type="evidence" value="ECO:0000318"/>
    <property type="project" value="GO_Central"/>
</dbReference>